<dbReference type="Pfam" id="PF22936">
    <property type="entry name" value="Pol_BBD"/>
    <property type="match status" value="1"/>
</dbReference>
<dbReference type="SMART" id="SM00343">
    <property type="entry name" value="ZnF_C2HC"/>
    <property type="match status" value="1"/>
</dbReference>
<dbReference type="PANTHER" id="PTHR11439">
    <property type="entry name" value="GAG-POL-RELATED RETROTRANSPOSON"/>
    <property type="match status" value="1"/>
</dbReference>
<dbReference type="EMBL" id="QGNW01000098">
    <property type="protein sequence ID" value="RVW97718.1"/>
    <property type="molecule type" value="Genomic_DNA"/>
</dbReference>
<dbReference type="InterPro" id="IPR013103">
    <property type="entry name" value="RVT_2"/>
</dbReference>
<keyword evidence="1" id="KW-0862">Zinc</keyword>
<sequence length="510" mass="58034">MSGISSTKFDVVKFDGSGNFYLWLCLADDVIYHVMDEESSAAIWLKLEVVRRQKQGVDVTEFPSCFFYRKKSNYESSQGKGLVAKSNQEHGRNKFRSELSNDKSRSKSRKRKDIQCYKCGKKGHMKRDCPKKKKGSMLENKEDSSKSMNVVAEEDSKSGDSDMLSISSSRVNFGYVLMGNDASCKVVGIGNIKIKMFDGVVRMLCDVRHIPDLRKNLISLGTLNYNGFSYKSTSGVMKVSKGAMTVMKGQKLAGNIYKLAKGYSQKKEVDYDEIFSLVVRHISIKTVLGLVAHFDMQLEQMDVKTTFLHSDLEELVYMVEIHRDRVSGRLWLSQYSYVKRVLERFNMDDAKLVSTPLANHFRLSTNQYPKTNDEVKDMSKVPYASAMGCLIYVMVCTRPDLVHIVSVVSKFLSNPGIMHWDAVKWIFRYLKGHTDYGIMFNKQQSDHSVRGYVDADYVGYRCLNRTSTGKGITSTGKRRLLRERRFLTFLDRSSTGRPQPIDRLALASTG</sequence>
<gene>
    <name evidence="4" type="primary">POLX_295</name>
    <name evidence="4" type="ORF">CK203_028111</name>
</gene>
<dbReference type="GO" id="GO:0003676">
    <property type="term" value="F:nucleic acid binding"/>
    <property type="evidence" value="ECO:0007669"/>
    <property type="project" value="InterPro"/>
</dbReference>
<dbReference type="InterPro" id="IPR036875">
    <property type="entry name" value="Znf_CCHC_sf"/>
</dbReference>
<accession>A0A438ILX7</accession>
<feature type="compositionally biased region" description="Basic and acidic residues" evidence="2">
    <location>
        <begin position="87"/>
        <end position="105"/>
    </location>
</feature>
<comment type="caution">
    <text evidence="4">The sequence shown here is derived from an EMBL/GenBank/DDBJ whole genome shotgun (WGS) entry which is preliminary data.</text>
</comment>
<evidence type="ECO:0000313" key="4">
    <source>
        <dbReference type="EMBL" id="RVW97718.1"/>
    </source>
</evidence>
<evidence type="ECO:0000313" key="5">
    <source>
        <dbReference type="Proteomes" id="UP000288805"/>
    </source>
</evidence>
<organism evidence="4 5">
    <name type="scientific">Vitis vinifera</name>
    <name type="common">Grape</name>
    <dbReference type="NCBI Taxonomy" id="29760"/>
    <lineage>
        <taxon>Eukaryota</taxon>
        <taxon>Viridiplantae</taxon>
        <taxon>Streptophyta</taxon>
        <taxon>Embryophyta</taxon>
        <taxon>Tracheophyta</taxon>
        <taxon>Spermatophyta</taxon>
        <taxon>Magnoliopsida</taxon>
        <taxon>eudicotyledons</taxon>
        <taxon>Gunneridae</taxon>
        <taxon>Pentapetalae</taxon>
        <taxon>rosids</taxon>
        <taxon>Vitales</taxon>
        <taxon>Vitaceae</taxon>
        <taxon>Viteae</taxon>
        <taxon>Vitis</taxon>
    </lineage>
</organism>
<evidence type="ECO:0000259" key="3">
    <source>
        <dbReference type="PROSITE" id="PS50158"/>
    </source>
</evidence>
<evidence type="ECO:0000256" key="2">
    <source>
        <dbReference type="SAM" id="MobiDB-lite"/>
    </source>
</evidence>
<feature type="domain" description="CCHC-type" evidence="3">
    <location>
        <begin position="116"/>
        <end position="131"/>
    </location>
</feature>
<dbReference type="SUPFAM" id="SSF57756">
    <property type="entry name" value="Retrovirus zinc finger-like domains"/>
    <property type="match status" value="1"/>
</dbReference>
<dbReference type="Gene3D" id="4.10.60.10">
    <property type="entry name" value="Zinc finger, CCHC-type"/>
    <property type="match status" value="1"/>
</dbReference>
<feature type="compositionally biased region" description="Basic residues" evidence="2">
    <location>
        <begin position="119"/>
        <end position="135"/>
    </location>
</feature>
<dbReference type="InterPro" id="IPR001878">
    <property type="entry name" value="Znf_CCHC"/>
</dbReference>
<dbReference type="Proteomes" id="UP000288805">
    <property type="component" value="Unassembled WGS sequence"/>
</dbReference>
<keyword evidence="1" id="KW-0863">Zinc-finger</keyword>
<keyword evidence="1" id="KW-0479">Metal-binding</keyword>
<name>A0A438ILX7_VITVI</name>
<protein>
    <submittedName>
        <fullName evidence="4">Retrovirus-related Pol polyprotein from transposon TNT 1-94</fullName>
    </submittedName>
</protein>
<dbReference type="InterPro" id="IPR054722">
    <property type="entry name" value="PolX-like_BBD"/>
</dbReference>
<dbReference type="Pfam" id="PF07727">
    <property type="entry name" value="RVT_2"/>
    <property type="match status" value="1"/>
</dbReference>
<dbReference type="PROSITE" id="PS50158">
    <property type="entry name" value="ZF_CCHC"/>
    <property type="match status" value="1"/>
</dbReference>
<feature type="region of interest" description="Disordered" evidence="2">
    <location>
        <begin position="78"/>
        <end position="163"/>
    </location>
</feature>
<dbReference type="AlphaFoldDB" id="A0A438ILX7"/>
<dbReference type="GO" id="GO:0008270">
    <property type="term" value="F:zinc ion binding"/>
    <property type="evidence" value="ECO:0007669"/>
    <property type="project" value="UniProtKB-KW"/>
</dbReference>
<evidence type="ECO:0000256" key="1">
    <source>
        <dbReference type="PROSITE-ProRule" id="PRU00047"/>
    </source>
</evidence>
<dbReference type="Pfam" id="PF00098">
    <property type="entry name" value="zf-CCHC"/>
    <property type="match status" value="1"/>
</dbReference>
<proteinExistence type="predicted"/>
<reference evidence="4 5" key="1">
    <citation type="journal article" date="2018" name="PLoS Genet.">
        <title>Population sequencing reveals clonal diversity and ancestral inbreeding in the grapevine cultivar Chardonnay.</title>
        <authorList>
            <person name="Roach M.J."/>
            <person name="Johnson D.L."/>
            <person name="Bohlmann J."/>
            <person name="van Vuuren H.J."/>
            <person name="Jones S.J."/>
            <person name="Pretorius I.S."/>
            <person name="Schmidt S.A."/>
            <person name="Borneman A.R."/>
        </authorList>
    </citation>
    <scope>NUCLEOTIDE SEQUENCE [LARGE SCALE GENOMIC DNA]</scope>
    <source>
        <strain evidence="5">cv. Chardonnay</strain>
        <tissue evidence="4">Leaf</tissue>
    </source>
</reference>